<proteinExistence type="predicted"/>
<evidence type="ECO:0000313" key="3">
    <source>
        <dbReference type="Proteomes" id="UP000540989"/>
    </source>
</evidence>
<dbReference type="Proteomes" id="UP000540989">
    <property type="component" value="Unassembled WGS sequence"/>
</dbReference>
<name>A0A7W7ZGA0_9BACT</name>
<organism evidence="2 3">
    <name type="scientific">Granulicella aggregans</name>
    <dbReference type="NCBI Taxonomy" id="474949"/>
    <lineage>
        <taxon>Bacteria</taxon>
        <taxon>Pseudomonadati</taxon>
        <taxon>Acidobacteriota</taxon>
        <taxon>Terriglobia</taxon>
        <taxon>Terriglobales</taxon>
        <taxon>Acidobacteriaceae</taxon>
        <taxon>Granulicella</taxon>
    </lineage>
</organism>
<dbReference type="InterPro" id="IPR011990">
    <property type="entry name" value="TPR-like_helical_dom_sf"/>
</dbReference>
<evidence type="ECO:0000313" key="2">
    <source>
        <dbReference type="EMBL" id="MBB5059307.1"/>
    </source>
</evidence>
<feature type="repeat" description="TPR" evidence="1">
    <location>
        <begin position="227"/>
        <end position="260"/>
    </location>
</feature>
<dbReference type="SMART" id="SM00028">
    <property type="entry name" value="TPR"/>
    <property type="match status" value="6"/>
</dbReference>
<accession>A0A7W7ZGA0</accession>
<dbReference type="PANTHER" id="PTHR12558">
    <property type="entry name" value="CELL DIVISION CYCLE 16,23,27"/>
    <property type="match status" value="1"/>
</dbReference>
<gene>
    <name evidence="2" type="ORF">HDF16_004030</name>
</gene>
<dbReference type="RefSeq" id="WP_246409310.1">
    <property type="nucleotide sequence ID" value="NZ_JACHIP010000005.1"/>
</dbReference>
<protein>
    <submittedName>
        <fullName evidence="2">Tetratricopeptide (TPR) repeat protein</fullName>
    </submittedName>
</protein>
<dbReference type="InterPro" id="IPR019734">
    <property type="entry name" value="TPR_rpt"/>
</dbReference>
<feature type="repeat" description="TPR" evidence="1">
    <location>
        <begin position="56"/>
        <end position="89"/>
    </location>
</feature>
<dbReference type="PANTHER" id="PTHR12558:SF13">
    <property type="entry name" value="CELL DIVISION CYCLE PROTEIN 27 HOMOLOG"/>
    <property type="match status" value="1"/>
</dbReference>
<dbReference type="EMBL" id="JACHIP010000005">
    <property type="protein sequence ID" value="MBB5059307.1"/>
    <property type="molecule type" value="Genomic_DNA"/>
</dbReference>
<keyword evidence="1" id="KW-0802">TPR repeat</keyword>
<comment type="caution">
    <text evidence="2">The sequence shown here is derived from an EMBL/GenBank/DDBJ whole genome shotgun (WGS) entry which is preliminary data.</text>
</comment>
<dbReference type="PROSITE" id="PS50005">
    <property type="entry name" value="TPR"/>
    <property type="match status" value="2"/>
</dbReference>
<dbReference type="Pfam" id="PF13181">
    <property type="entry name" value="TPR_8"/>
    <property type="match status" value="1"/>
</dbReference>
<keyword evidence="3" id="KW-1185">Reference proteome</keyword>
<evidence type="ECO:0000256" key="1">
    <source>
        <dbReference type="PROSITE-ProRule" id="PRU00339"/>
    </source>
</evidence>
<reference evidence="2 3" key="1">
    <citation type="submission" date="2020-08" db="EMBL/GenBank/DDBJ databases">
        <title>Genomic Encyclopedia of Type Strains, Phase IV (KMG-V): Genome sequencing to study the core and pangenomes of soil and plant-associated prokaryotes.</title>
        <authorList>
            <person name="Whitman W."/>
        </authorList>
    </citation>
    <scope>NUCLEOTIDE SEQUENCE [LARGE SCALE GENOMIC DNA]</scope>
    <source>
        <strain evidence="2 3">M8UP14</strain>
    </source>
</reference>
<sequence>MLRGSAVLTIIIASWSSAGSQQADNHQALVKQMEQQIDMGHPEAVLDQLKENTASLGVALVRGEALYAMGRYSEADQALSVALRVNPDDSTAVKLRGLTLFRLGRPTEAIPLLERSSDSGASTQTDPFYVLALCYIDTRRYDDARHAFARQYGFAPDSASAHLLAARMLLRRSYVPIAHDEATKALALDPSLPLAHLLLGEVALAGEHLDEAVAEFTAERDRNPLEGSTYERLGDAYIHKAEYVTAQKNLERAILLEPNSTGPYILLGKAFLKQGVSASAVGYLERARAMDGSNYMTHSLLGQAYRMQGRVDEARKETQLSQTLQADHTPVIEAPK</sequence>
<dbReference type="SUPFAM" id="SSF48452">
    <property type="entry name" value="TPR-like"/>
    <property type="match status" value="2"/>
</dbReference>
<dbReference type="AlphaFoldDB" id="A0A7W7ZGA0"/>
<dbReference type="Pfam" id="PF13432">
    <property type="entry name" value="TPR_16"/>
    <property type="match status" value="2"/>
</dbReference>
<dbReference type="Gene3D" id="1.25.40.10">
    <property type="entry name" value="Tetratricopeptide repeat domain"/>
    <property type="match status" value="1"/>
</dbReference>